<feature type="compositionally biased region" description="Polar residues" evidence="1">
    <location>
        <begin position="26"/>
        <end position="35"/>
    </location>
</feature>
<feature type="region of interest" description="Disordered" evidence="1">
    <location>
        <begin position="1"/>
        <end position="36"/>
    </location>
</feature>
<proteinExistence type="predicted"/>
<evidence type="ECO:0000256" key="1">
    <source>
        <dbReference type="SAM" id="MobiDB-lite"/>
    </source>
</evidence>
<organism evidence="2 3">
    <name type="scientific">Mycolicibacterium sphagni</name>
    <dbReference type="NCBI Taxonomy" id="1786"/>
    <lineage>
        <taxon>Bacteria</taxon>
        <taxon>Bacillati</taxon>
        <taxon>Actinomycetota</taxon>
        <taxon>Actinomycetes</taxon>
        <taxon>Mycobacteriales</taxon>
        <taxon>Mycobacteriaceae</taxon>
        <taxon>Mycolicibacterium</taxon>
    </lineage>
</organism>
<evidence type="ECO:0008006" key="4">
    <source>
        <dbReference type="Google" id="ProtNLM"/>
    </source>
</evidence>
<feature type="compositionally biased region" description="Low complexity" evidence="1">
    <location>
        <begin position="1"/>
        <end position="15"/>
    </location>
</feature>
<gene>
    <name evidence="2" type="ORF">CG716_09875</name>
</gene>
<reference evidence="2 3" key="1">
    <citation type="submission" date="2017-07" db="EMBL/GenBank/DDBJ databases">
        <title>The new phylogeny of genus Mycobacterium.</title>
        <authorList>
            <person name="Tortoli E."/>
            <person name="Trovato A."/>
            <person name="Cirillo D.M."/>
        </authorList>
    </citation>
    <scope>NUCLEOTIDE SEQUENCE [LARGE SCALE GENOMIC DNA]</scope>
    <source>
        <strain evidence="2 3">ATCC 33027</strain>
    </source>
</reference>
<accession>A0A255DN11</accession>
<dbReference type="OrthoDB" id="4172205at2"/>
<comment type="caution">
    <text evidence="2">The sequence shown here is derived from an EMBL/GenBank/DDBJ whole genome shotgun (WGS) entry which is preliminary data.</text>
</comment>
<dbReference type="EMBL" id="NOZR01000006">
    <property type="protein sequence ID" value="OYN80480.1"/>
    <property type="molecule type" value="Genomic_DNA"/>
</dbReference>
<feature type="region of interest" description="Disordered" evidence="1">
    <location>
        <begin position="149"/>
        <end position="205"/>
    </location>
</feature>
<dbReference type="AlphaFoldDB" id="A0A255DN11"/>
<keyword evidence="3" id="KW-1185">Reference proteome</keyword>
<evidence type="ECO:0000313" key="3">
    <source>
        <dbReference type="Proteomes" id="UP000216063"/>
    </source>
</evidence>
<evidence type="ECO:0000313" key="2">
    <source>
        <dbReference type="EMBL" id="OYN80480.1"/>
    </source>
</evidence>
<dbReference type="Proteomes" id="UP000216063">
    <property type="component" value="Unassembled WGS sequence"/>
</dbReference>
<name>A0A255DN11_9MYCO</name>
<feature type="compositionally biased region" description="Low complexity" evidence="1">
    <location>
        <begin position="149"/>
        <end position="166"/>
    </location>
</feature>
<sequence>MPGAPAAAPAAPAEPTKAEPKAPEASTTQSDQLTASERAELDRLRAVHKEEGKWENRSKANAKKLRDLAVELGVDPAEFNPSDFDPKAELGKLREDFNAERTARLRAEIARTEQVDPDVLTGNTEEEMRAAAQRHKTLVAKAVEDALAAAGKTPPSAAPASTVTSSERIEGPTQVTREELKGMTPQQILAADKEGRLNQLKGKST</sequence>
<protein>
    <recommendedName>
        <fullName evidence="4">Scaffolding protein</fullName>
    </recommendedName>
</protein>